<comment type="caution">
    <text evidence="2">The sequence shown here is derived from an EMBL/GenBank/DDBJ whole genome shotgun (WGS) entry which is preliminary data.</text>
</comment>
<dbReference type="EMBL" id="JBHRTS010000001">
    <property type="protein sequence ID" value="MFC3193134.1"/>
    <property type="molecule type" value="Genomic_DNA"/>
</dbReference>
<keyword evidence="3" id="KW-1185">Reference proteome</keyword>
<reference evidence="3" key="1">
    <citation type="journal article" date="2019" name="Int. J. Syst. Evol. Microbiol.">
        <title>The Global Catalogue of Microorganisms (GCM) 10K type strain sequencing project: providing services to taxonomists for standard genome sequencing and annotation.</title>
        <authorList>
            <consortium name="The Broad Institute Genomics Platform"/>
            <consortium name="The Broad Institute Genome Sequencing Center for Infectious Disease"/>
            <person name="Wu L."/>
            <person name="Ma J."/>
        </authorList>
    </citation>
    <scope>NUCLEOTIDE SEQUENCE [LARGE SCALE GENOMIC DNA]</scope>
    <source>
        <strain evidence="3">KCTC 42953</strain>
    </source>
</reference>
<evidence type="ECO:0000313" key="3">
    <source>
        <dbReference type="Proteomes" id="UP001595533"/>
    </source>
</evidence>
<organism evidence="2 3">
    <name type="scientific">Marinicella sediminis</name>
    <dbReference type="NCBI Taxonomy" id="1792834"/>
    <lineage>
        <taxon>Bacteria</taxon>
        <taxon>Pseudomonadati</taxon>
        <taxon>Pseudomonadota</taxon>
        <taxon>Gammaproteobacteria</taxon>
        <taxon>Lysobacterales</taxon>
        <taxon>Marinicellaceae</taxon>
        <taxon>Marinicella</taxon>
    </lineage>
</organism>
<keyword evidence="1" id="KW-0732">Signal</keyword>
<dbReference type="RefSeq" id="WP_157892642.1">
    <property type="nucleotide sequence ID" value="NZ_JBHRTS010000001.1"/>
</dbReference>
<sequence>MKKNKLTMAVVAGIAGVAGMANAAQYVNPEGHGQVLIYPYYSVNNGLNTLYSVVNTTADTKAVKVRFLEGENTLEVLDFNVYLSAYDVWTGALGPFTSTIAGHVGEPSGVHVSSDTSCAPFLNKAGQEFLPYTIDEDDATGNTSMRRSTDGHFEVLEMATFIGPTIGWADHGATGVPANCGAIQADWDDNNFYDTADEDLVTGGLFGSASIVNVAEGLAMTYDAIAIDEFWTGGVGSHSEPGSLLPSLAQGDLEAIVFQNGAAVSSTFLSGAEAVSALFTKQAIYNEYALDSIVNGKTEWVITFPTKNFHVDEVVSAIPPFVNTWNGSASCHEFQLTMWDREEQEETVSTGGVSPRPPAGENPQLCLEVNVVEFILPGGVAGAESSIMGSDNLVTVTTPSIAHATENGWARMEFNDDDGTAYVTSAIAGADYVGLPVVGFAAQQFSNGGAGAGLLAQYAGLFVHKGRVVSQ</sequence>
<name>A0ABV7J5C6_9GAMM</name>
<accession>A0ABV7J5C6</accession>
<proteinExistence type="predicted"/>
<protein>
    <submittedName>
        <fullName evidence="2">Uncharacterized protein</fullName>
    </submittedName>
</protein>
<dbReference type="Proteomes" id="UP001595533">
    <property type="component" value="Unassembled WGS sequence"/>
</dbReference>
<evidence type="ECO:0000313" key="2">
    <source>
        <dbReference type="EMBL" id="MFC3193134.1"/>
    </source>
</evidence>
<feature type="signal peptide" evidence="1">
    <location>
        <begin position="1"/>
        <end position="23"/>
    </location>
</feature>
<evidence type="ECO:0000256" key="1">
    <source>
        <dbReference type="SAM" id="SignalP"/>
    </source>
</evidence>
<feature type="chain" id="PRO_5045495076" evidence="1">
    <location>
        <begin position="24"/>
        <end position="471"/>
    </location>
</feature>
<gene>
    <name evidence="2" type="ORF">ACFODZ_02655</name>
</gene>